<dbReference type="Gene3D" id="1.10.520.40">
    <property type="entry name" value="CRISPR-associated protein Cse2"/>
    <property type="match status" value="1"/>
</dbReference>
<dbReference type="AlphaFoldDB" id="A0A1H6F7V6"/>
<reference evidence="1 2" key="1">
    <citation type="submission" date="2016-10" db="EMBL/GenBank/DDBJ databases">
        <authorList>
            <person name="de Groot N.N."/>
        </authorList>
    </citation>
    <scope>NUCLEOTIDE SEQUENCE [LARGE SCALE GENOMIC DNA]</scope>
    <source>
        <strain evidence="1">MBHS1</strain>
    </source>
</reference>
<organism evidence="1 2">
    <name type="scientific">Candidatus Venteria ishoeyi</name>
    <dbReference type="NCBI Taxonomy" id="1899563"/>
    <lineage>
        <taxon>Bacteria</taxon>
        <taxon>Pseudomonadati</taxon>
        <taxon>Pseudomonadota</taxon>
        <taxon>Gammaproteobacteria</taxon>
        <taxon>Thiotrichales</taxon>
        <taxon>Thiotrichaceae</taxon>
        <taxon>Venteria</taxon>
    </lineage>
</organism>
<protein>
    <submittedName>
        <fullName evidence="1">CRISPR-associated protein Cse2 (CRISPR_cse2)</fullName>
    </submittedName>
</protein>
<dbReference type="InterPro" id="IPR038287">
    <property type="entry name" value="Cse2_sf"/>
</dbReference>
<accession>A0A1H6F7V6</accession>
<gene>
    <name evidence="1" type="ORF">MBHS_01325</name>
</gene>
<sequence length="156" mass="18432">MTTNTTELSIIYEWHKMLLDNSAGCAQLKRCKSLNSVFFIPEYHRLYQRLSKTKWKHRNRIALLAIILSHVEKHIETSLGDQMAESKSSGSPKVSLLRFQRLLEPDDPETQLTAFIRLIHLLKQEVNIDNLSRLIYYWSNQRRELAFHYYKALPET</sequence>
<dbReference type="RefSeq" id="WP_103919396.1">
    <property type="nucleotide sequence ID" value="NZ_FMSV02000276.1"/>
</dbReference>
<proteinExistence type="predicted"/>
<dbReference type="Proteomes" id="UP000236724">
    <property type="component" value="Unassembled WGS sequence"/>
</dbReference>
<evidence type="ECO:0000313" key="1">
    <source>
        <dbReference type="EMBL" id="SEH05471.1"/>
    </source>
</evidence>
<evidence type="ECO:0000313" key="2">
    <source>
        <dbReference type="Proteomes" id="UP000236724"/>
    </source>
</evidence>
<name>A0A1H6F7V6_9GAMM</name>
<dbReference type="EMBL" id="FMSV02000276">
    <property type="protein sequence ID" value="SEH05471.1"/>
    <property type="molecule type" value="Genomic_DNA"/>
</dbReference>
<dbReference type="Pfam" id="PF09485">
    <property type="entry name" value="CRISPR_Cse2"/>
    <property type="match status" value="1"/>
</dbReference>
<keyword evidence="2" id="KW-1185">Reference proteome</keyword>
<dbReference type="NCBIfam" id="TIGR02548">
    <property type="entry name" value="casB_cse2"/>
    <property type="match status" value="1"/>
</dbReference>
<dbReference type="CDD" id="cd09731">
    <property type="entry name" value="Cse2_I-E"/>
    <property type="match status" value="1"/>
</dbReference>
<dbReference type="InterPro" id="IPR013382">
    <property type="entry name" value="CRISPR-assoc_prot_Cse2"/>
</dbReference>
<dbReference type="OrthoDB" id="5572740at2"/>